<dbReference type="AlphaFoldDB" id="A0A813F3S2"/>
<gene>
    <name evidence="1" type="ORF">PGLA1383_LOCUS26739</name>
</gene>
<protein>
    <submittedName>
        <fullName evidence="1">Uncharacterized protein</fullName>
    </submittedName>
</protein>
<name>A0A813F3S2_POLGL</name>
<accession>A0A813F3S2</accession>
<sequence length="114" mass="11699">MVGAPAPSSNDAGSSYLSDCFSRILKGNLSRVPLESLVPRSDPGGKVEFQAALAAALGPRLRELRVCDGGEAATEKWAYIEEAACVLAEVTAAEPWGGEELAGAVRAAAARALA</sequence>
<evidence type="ECO:0000313" key="1">
    <source>
        <dbReference type="EMBL" id="CAE8608909.1"/>
    </source>
</evidence>
<evidence type="ECO:0000313" key="2">
    <source>
        <dbReference type="Proteomes" id="UP000654075"/>
    </source>
</evidence>
<comment type="caution">
    <text evidence="1">The sequence shown here is derived from an EMBL/GenBank/DDBJ whole genome shotgun (WGS) entry which is preliminary data.</text>
</comment>
<organism evidence="1 2">
    <name type="scientific">Polarella glacialis</name>
    <name type="common">Dinoflagellate</name>
    <dbReference type="NCBI Taxonomy" id="89957"/>
    <lineage>
        <taxon>Eukaryota</taxon>
        <taxon>Sar</taxon>
        <taxon>Alveolata</taxon>
        <taxon>Dinophyceae</taxon>
        <taxon>Suessiales</taxon>
        <taxon>Suessiaceae</taxon>
        <taxon>Polarella</taxon>
    </lineage>
</organism>
<proteinExistence type="predicted"/>
<dbReference type="Proteomes" id="UP000654075">
    <property type="component" value="Unassembled WGS sequence"/>
</dbReference>
<reference evidence="1" key="1">
    <citation type="submission" date="2021-02" db="EMBL/GenBank/DDBJ databases">
        <authorList>
            <person name="Dougan E. K."/>
            <person name="Rhodes N."/>
            <person name="Thang M."/>
            <person name="Chan C."/>
        </authorList>
    </citation>
    <scope>NUCLEOTIDE SEQUENCE</scope>
</reference>
<dbReference type="EMBL" id="CAJNNV010024090">
    <property type="protein sequence ID" value="CAE8608909.1"/>
    <property type="molecule type" value="Genomic_DNA"/>
</dbReference>
<feature type="non-terminal residue" evidence="1">
    <location>
        <position position="114"/>
    </location>
</feature>
<keyword evidence="2" id="KW-1185">Reference proteome</keyword>